<protein>
    <submittedName>
        <fullName evidence="7">N-acyl homoserine lactonase family protein</fullName>
    </submittedName>
</protein>
<dbReference type="InterPro" id="IPR051013">
    <property type="entry name" value="MBL_superfamily_lactonases"/>
</dbReference>
<dbReference type="Gene3D" id="3.60.15.10">
    <property type="entry name" value="Ribonuclease Z/Hydroxyacylglutathione hydrolase-like"/>
    <property type="match status" value="1"/>
</dbReference>
<feature type="domain" description="Metallo-beta-lactamase" evidence="6">
    <location>
        <begin position="31"/>
        <end position="237"/>
    </location>
</feature>
<dbReference type="EMBL" id="JAAGBB010000063">
    <property type="protein sequence ID" value="MBR0668633.1"/>
    <property type="molecule type" value="Genomic_DNA"/>
</dbReference>
<dbReference type="PANTHER" id="PTHR42978">
    <property type="entry name" value="QUORUM-QUENCHING LACTONASE YTNP-RELATED-RELATED"/>
    <property type="match status" value="1"/>
</dbReference>
<keyword evidence="8" id="KW-1185">Reference proteome</keyword>
<accession>A0ABS5F874</accession>
<evidence type="ECO:0000256" key="3">
    <source>
        <dbReference type="ARBA" id="ARBA00022723"/>
    </source>
</evidence>
<dbReference type="Proteomes" id="UP001196870">
    <property type="component" value="Unassembled WGS sequence"/>
</dbReference>
<keyword evidence="4" id="KW-0378">Hydrolase</keyword>
<dbReference type="RefSeq" id="WP_211856409.1">
    <property type="nucleotide sequence ID" value="NZ_JAAGBB010000063.1"/>
</dbReference>
<evidence type="ECO:0000259" key="6">
    <source>
        <dbReference type="SMART" id="SM00849"/>
    </source>
</evidence>
<sequence>MRMHILSGGRLRMRRSIYHPGAPREEMIELPVSCALLRHPQGNVLFDTGCSPDAATDAEARWGGVARAMTPIFQPEQSVLHQLPRLGLAPDDIDLVICSHLHPDHCGCNEHFRRATLTCHAAELAATKAEGAVGQGFLPREWDQPQGYTTFDGQHDVFGDGRIVLIPMPGHTPGTTAALVALEKAGRFLLASDAAPLDANLTEGHAPRNSWDAGKAAAALAEIRRIRAGGTTVILGHDDAQWRSLRTGEAFYE</sequence>
<evidence type="ECO:0000256" key="4">
    <source>
        <dbReference type="ARBA" id="ARBA00022801"/>
    </source>
</evidence>
<keyword evidence="5" id="KW-0862">Zinc</keyword>
<dbReference type="InterPro" id="IPR001279">
    <property type="entry name" value="Metallo-B-lactamas"/>
</dbReference>
<dbReference type="CDD" id="cd07729">
    <property type="entry name" value="AHL_lactonase_MBL-fold"/>
    <property type="match status" value="1"/>
</dbReference>
<dbReference type="SMART" id="SM00849">
    <property type="entry name" value="Lactamase_B"/>
    <property type="match status" value="1"/>
</dbReference>
<dbReference type="Pfam" id="PF00753">
    <property type="entry name" value="Lactamase_B"/>
    <property type="match status" value="1"/>
</dbReference>
<dbReference type="PANTHER" id="PTHR42978:SF2">
    <property type="entry name" value="102 KBASES UNSTABLE REGION: FROM 1 TO 119443"/>
    <property type="match status" value="1"/>
</dbReference>
<comment type="caution">
    <text evidence="7">The sequence shown here is derived from an EMBL/GenBank/DDBJ whole genome shotgun (WGS) entry which is preliminary data.</text>
</comment>
<name>A0ABS5F874_9PROT</name>
<gene>
    <name evidence="7" type="ORF">GXW71_30050</name>
</gene>
<dbReference type="InterPro" id="IPR036866">
    <property type="entry name" value="RibonucZ/Hydroxyglut_hydro"/>
</dbReference>
<dbReference type="SUPFAM" id="SSF56281">
    <property type="entry name" value="Metallo-hydrolase/oxidoreductase"/>
    <property type="match status" value="1"/>
</dbReference>
<evidence type="ECO:0000313" key="7">
    <source>
        <dbReference type="EMBL" id="MBR0668633.1"/>
    </source>
</evidence>
<comment type="similarity">
    <text evidence="2">Belongs to the metallo-beta-lactamase superfamily.</text>
</comment>
<evidence type="ECO:0000256" key="2">
    <source>
        <dbReference type="ARBA" id="ARBA00007749"/>
    </source>
</evidence>
<evidence type="ECO:0000256" key="1">
    <source>
        <dbReference type="ARBA" id="ARBA00001947"/>
    </source>
</evidence>
<evidence type="ECO:0000256" key="5">
    <source>
        <dbReference type="ARBA" id="ARBA00022833"/>
    </source>
</evidence>
<organism evidence="7 8">
    <name type="scientific">Plastoroseomonas hellenica</name>
    <dbReference type="NCBI Taxonomy" id="2687306"/>
    <lineage>
        <taxon>Bacteria</taxon>
        <taxon>Pseudomonadati</taxon>
        <taxon>Pseudomonadota</taxon>
        <taxon>Alphaproteobacteria</taxon>
        <taxon>Acetobacterales</taxon>
        <taxon>Acetobacteraceae</taxon>
        <taxon>Plastoroseomonas</taxon>
    </lineage>
</organism>
<evidence type="ECO:0000313" key="8">
    <source>
        <dbReference type="Proteomes" id="UP001196870"/>
    </source>
</evidence>
<comment type="cofactor">
    <cofactor evidence="1">
        <name>Zn(2+)</name>
        <dbReference type="ChEBI" id="CHEBI:29105"/>
    </cofactor>
</comment>
<proteinExistence type="inferred from homology"/>
<reference evidence="8" key="1">
    <citation type="journal article" date="2021" name="Syst. Appl. Microbiol.">
        <title>Roseomonas hellenica sp. nov., isolated from roots of wild-growing Alkanna tinctoria.</title>
        <authorList>
            <person name="Rat A."/>
            <person name="Naranjo H.D."/>
            <person name="Lebbe L."/>
            <person name="Cnockaert M."/>
            <person name="Krigas N."/>
            <person name="Grigoriadou K."/>
            <person name="Maloupa E."/>
            <person name="Willems A."/>
        </authorList>
    </citation>
    <scope>NUCLEOTIDE SEQUENCE [LARGE SCALE GENOMIC DNA]</scope>
    <source>
        <strain evidence="8">LMG 31523</strain>
    </source>
</reference>
<keyword evidence="3" id="KW-0479">Metal-binding</keyword>